<protein>
    <submittedName>
        <fullName evidence="1">Uncharacterized protein</fullName>
    </submittedName>
</protein>
<organism evidence="1 2">
    <name type="scientific">Strongylus vulgaris</name>
    <name type="common">Blood worm</name>
    <dbReference type="NCBI Taxonomy" id="40348"/>
    <lineage>
        <taxon>Eukaryota</taxon>
        <taxon>Metazoa</taxon>
        <taxon>Ecdysozoa</taxon>
        <taxon>Nematoda</taxon>
        <taxon>Chromadorea</taxon>
        <taxon>Rhabditida</taxon>
        <taxon>Rhabditina</taxon>
        <taxon>Rhabditomorpha</taxon>
        <taxon>Strongyloidea</taxon>
        <taxon>Strongylidae</taxon>
        <taxon>Strongylus</taxon>
    </lineage>
</organism>
<dbReference type="EMBL" id="UYYB01006162">
    <property type="protein sequence ID" value="VDM67669.1"/>
    <property type="molecule type" value="Genomic_DNA"/>
</dbReference>
<accession>A0A3P7IL85</accession>
<gene>
    <name evidence="1" type="ORF">SVUK_LOCUS2667</name>
</gene>
<reference evidence="1 2" key="1">
    <citation type="submission" date="2018-11" db="EMBL/GenBank/DDBJ databases">
        <authorList>
            <consortium name="Pathogen Informatics"/>
        </authorList>
    </citation>
    <scope>NUCLEOTIDE SEQUENCE [LARGE SCALE GENOMIC DNA]</scope>
</reference>
<proteinExistence type="predicted"/>
<sequence>MSSRVKWSVLIEPGKFNCHLMQITAEFKRLESFFSVNELTPEEAAQTAFNANYLTKARSKCEVH</sequence>
<keyword evidence="2" id="KW-1185">Reference proteome</keyword>
<dbReference type="OrthoDB" id="5834449at2759"/>
<name>A0A3P7IL85_STRVU</name>
<dbReference type="AlphaFoldDB" id="A0A3P7IL85"/>
<dbReference type="Proteomes" id="UP000270094">
    <property type="component" value="Unassembled WGS sequence"/>
</dbReference>
<evidence type="ECO:0000313" key="2">
    <source>
        <dbReference type="Proteomes" id="UP000270094"/>
    </source>
</evidence>
<evidence type="ECO:0000313" key="1">
    <source>
        <dbReference type="EMBL" id="VDM67669.1"/>
    </source>
</evidence>